<sequence length="657" mass="72034">MITPSRAAIAVVAGVLAAVIVPPEPVTPSVWARENLVVPDGPLAGDLWDPRQTPYAPAIMDALAPDSPYNEVVVRKSAQTGLTTVMVGWLCSSMLSAPCRMMIVLPTIDALNEFSAEKLTPAITGTKALRDVVAPQTSRSGDGSTATRKKFPGGSLVLANANSASDLSSKTIKYIGCDEVDRWPDELPGQGDPMELVDARFMAFRATADWKKFVISTPTVEGASRIDDAFQRGDQRHWRIRCPGCTEEIALQFEHLKFNREPPYRAYYAAQCCGRPIEAHERAALIRAGRFVADEPGPHRPPSFHVDTLTSLLVTWDDIAAKWWAAQGDEKKLSAFVNLWLGRTYRVRGDAPEWERLMERRVAYARRTIPAGGLVLTGFADVQGAGIWYEIVAWGRDCVSWCVDAGYIDGETDDAAAGAFAELARVIERSYPDAYGRRWTVDAFGVDAGYNQHVVTTFVRGRPDCYACKGQPGWFQPAIGTATPVDINYKGKKTKNGALLWPVGNYSLKSLFYARLRKDGVSAGADVDPPGYCHFGDFLDEVYFRQVTSESVVVKKRGGRTTRVWEEHGPNHLLDCRVGNMALAELPHLGLSRMTEDDWKRLATERGVPEAALDDLFRPRPLAAPSEAEDVAEAAPKQPRGAAVMASVLATLSTLNH</sequence>
<proteinExistence type="predicted"/>
<dbReference type="AlphaFoldDB" id="A0A4R6RGI3"/>
<dbReference type="InterPro" id="IPR046453">
    <property type="entry name" value="GpA_ATPase"/>
</dbReference>
<dbReference type="RefSeq" id="WP_126541230.1">
    <property type="nucleotide sequence ID" value="NZ_BSPM01000004.1"/>
</dbReference>
<dbReference type="Gene3D" id="3.40.50.300">
    <property type="entry name" value="P-loop containing nucleotide triphosphate hydrolases"/>
    <property type="match status" value="1"/>
</dbReference>
<dbReference type="InterPro" id="IPR027417">
    <property type="entry name" value="P-loop_NTPase"/>
</dbReference>
<accession>A0A4R6RGI3</accession>
<dbReference type="Pfam" id="PF05876">
    <property type="entry name" value="GpA_ATPase"/>
    <property type="match status" value="1"/>
</dbReference>
<dbReference type="OrthoDB" id="5181253at2"/>
<keyword evidence="4" id="KW-1185">Reference proteome</keyword>
<dbReference type="Pfam" id="PF20454">
    <property type="entry name" value="GpA_nuclease"/>
    <property type="match status" value="1"/>
</dbReference>
<protein>
    <submittedName>
        <fullName evidence="3">Phage terminase large subunit GpA-like protein</fullName>
    </submittedName>
</protein>
<organism evidence="3 4">
    <name type="scientific">Oharaeibacter diazotrophicus</name>
    <dbReference type="NCBI Taxonomy" id="1920512"/>
    <lineage>
        <taxon>Bacteria</taxon>
        <taxon>Pseudomonadati</taxon>
        <taxon>Pseudomonadota</taxon>
        <taxon>Alphaproteobacteria</taxon>
        <taxon>Hyphomicrobiales</taxon>
        <taxon>Pleomorphomonadaceae</taxon>
        <taxon>Oharaeibacter</taxon>
    </lineage>
</organism>
<evidence type="ECO:0000259" key="2">
    <source>
        <dbReference type="Pfam" id="PF20454"/>
    </source>
</evidence>
<evidence type="ECO:0000313" key="3">
    <source>
        <dbReference type="EMBL" id="TDP85382.1"/>
    </source>
</evidence>
<evidence type="ECO:0000313" key="4">
    <source>
        <dbReference type="Proteomes" id="UP000294547"/>
    </source>
</evidence>
<dbReference type="GO" id="GO:0004519">
    <property type="term" value="F:endonuclease activity"/>
    <property type="evidence" value="ECO:0007669"/>
    <property type="project" value="InterPro"/>
</dbReference>
<dbReference type="EMBL" id="SNXY01000007">
    <property type="protein sequence ID" value="TDP85382.1"/>
    <property type="molecule type" value="Genomic_DNA"/>
</dbReference>
<dbReference type="Proteomes" id="UP000294547">
    <property type="component" value="Unassembled WGS sequence"/>
</dbReference>
<dbReference type="GO" id="GO:0016887">
    <property type="term" value="F:ATP hydrolysis activity"/>
    <property type="evidence" value="ECO:0007669"/>
    <property type="project" value="InterPro"/>
</dbReference>
<comment type="caution">
    <text evidence="3">The sequence shown here is derived from an EMBL/GenBank/DDBJ whole genome shotgun (WGS) entry which is preliminary data.</text>
</comment>
<name>A0A4R6RGI3_9HYPH</name>
<evidence type="ECO:0000259" key="1">
    <source>
        <dbReference type="Pfam" id="PF05876"/>
    </source>
</evidence>
<dbReference type="InterPro" id="IPR046454">
    <property type="entry name" value="GpA_endonuclease"/>
</dbReference>
<feature type="domain" description="Phage terminase large subunit GpA ATPase" evidence="1">
    <location>
        <begin position="48"/>
        <end position="290"/>
    </location>
</feature>
<reference evidence="3 4" key="1">
    <citation type="submission" date="2019-03" db="EMBL/GenBank/DDBJ databases">
        <title>Genomic Encyclopedia of Type Strains, Phase IV (KMG-IV): sequencing the most valuable type-strain genomes for metagenomic binning, comparative biology and taxonomic classification.</title>
        <authorList>
            <person name="Goeker M."/>
        </authorList>
    </citation>
    <scope>NUCLEOTIDE SEQUENCE [LARGE SCALE GENOMIC DNA]</scope>
    <source>
        <strain evidence="3 4">DSM 102969</strain>
    </source>
</reference>
<feature type="domain" description="Terminase large subunit GpA endonuclease" evidence="2">
    <location>
        <begin position="303"/>
        <end position="589"/>
    </location>
</feature>
<gene>
    <name evidence="3" type="ORF">EDD54_2235</name>
</gene>